<name>A0A101HKB7_9BACT</name>
<dbReference type="SMART" id="SM00347">
    <property type="entry name" value="HTH_MARR"/>
    <property type="match status" value="1"/>
</dbReference>
<evidence type="ECO:0000313" key="7">
    <source>
        <dbReference type="EMBL" id="KUK78426.1"/>
    </source>
</evidence>
<keyword evidence="3" id="KW-0805">Transcription regulation</keyword>
<evidence type="ECO:0000256" key="4">
    <source>
        <dbReference type="ARBA" id="ARBA00023125"/>
    </source>
</evidence>
<keyword evidence="5" id="KW-0804">Transcription</keyword>
<dbReference type="InterPro" id="IPR000835">
    <property type="entry name" value="HTH_MarR-typ"/>
</dbReference>
<dbReference type="InterPro" id="IPR036390">
    <property type="entry name" value="WH_DNA-bd_sf"/>
</dbReference>
<dbReference type="Proteomes" id="UP000054092">
    <property type="component" value="Unassembled WGS sequence"/>
</dbReference>
<evidence type="ECO:0000256" key="2">
    <source>
        <dbReference type="ARBA" id="ARBA00022490"/>
    </source>
</evidence>
<dbReference type="GO" id="GO:0003677">
    <property type="term" value="F:DNA binding"/>
    <property type="evidence" value="ECO:0007669"/>
    <property type="project" value="UniProtKB-KW"/>
</dbReference>
<reference evidence="8" key="1">
    <citation type="journal article" date="2015" name="MBio">
        <title>Genome-Resolved Metagenomic Analysis Reveals Roles for Candidate Phyla and Other Microbial Community Members in Biogeochemical Transformations in Oil Reservoirs.</title>
        <authorList>
            <person name="Hu P."/>
            <person name="Tom L."/>
            <person name="Singh A."/>
            <person name="Thomas B.C."/>
            <person name="Baker B.J."/>
            <person name="Piceno Y.M."/>
            <person name="Andersen G.L."/>
            <person name="Banfield J.F."/>
        </authorList>
    </citation>
    <scope>NUCLEOTIDE SEQUENCE [LARGE SCALE GENOMIC DNA]</scope>
</reference>
<dbReference type="GO" id="GO:0005737">
    <property type="term" value="C:cytoplasm"/>
    <property type="evidence" value="ECO:0007669"/>
    <property type="project" value="UniProtKB-SubCell"/>
</dbReference>
<dbReference type="FunFam" id="1.10.10.10:FF:000163">
    <property type="entry name" value="MarR family transcriptional regulator"/>
    <property type="match status" value="1"/>
</dbReference>
<feature type="domain" description="HTH marR-type" evidence="6">
    <location>
        <begin position="19"/>
        <end position="149"/>
    </location>
</feature>
<proteinExistence type="predicted"/>
<evidence type="ECO:0000313" key="8">
    <source>
        <dbReference type="Proteomes" id="UP000054092"/>
    </source>
</evidence>
<dbReference type="EMBL" id="LGGP01000376">
    <property type="protein sequence ID" value="KUK78426.1"/>
    <property type="molecule type" value="Genomic_DNA"/>
</dbReference>
<keyword evidence="4" id="KW-0238">DNA-binding</keyword>
<dbReference type="InterPro" id="IPR036388">
    <property type="entry name" value="WH-like_DNA-bd_sf"/>
</dbReference>
<dbReference type="SUPFAM" id="SSF46785">
    <property type="entry name" value="Winged helix' DNA-binding domain"/>
    <property type="match status" value="1"/>
</dbReference>
<organism evidence="7 8">
    <name type="scientific">Mesotoga prima</name>
    <dbReference type="NCBI Taxonomy" id="1184387"/>
    <lineage>
        <taxon>Bacteria</taxon>
        <taxon>Thermotogati</taxon>
        <taxon>Thermotogota</taxon>
        <taxon>Thermotogae</taxon>
        <taxon>Kosmotogales</taxon>
        <taxon>Kosmotogaceae</taxon>
        <taxon>Mesotoga</taxon>
    </lineage>
</organism>
<protein>
    <submittedName>
        <fullName evidence="7">Organic hydroperoxide resistance transcriptional regulator</fullName>
    </submittedName>
</protein>
<comment type="caution">
    <text evidence="7">The sequence shown here is derived from an EMBL/GenBank/DDBJ whole genome shotgun (WGS) entry which is preliminary data.</text>
</comment>
<evidence type="ECO:0000259" key="6">
    <source>
        <dbReference type="PROSITE" id="PS50995"/>
    </source>
</evidence>
<comment type="subcellular location">
    <subcellularLocation>
        <location evidence="1">Cytoplasm</location>
    </subcellularLocation>
</comment>
<dbReference type="GO" id="GO:0006950">
    <property type="term" value="P:response to stress"/>
    <property type="evidence" value="ECO:0007669"/>
    <property type="project" value="TreeGrafter"/>
</dbReference>
<dbReference type="PROSITE" id="PS50995">
    <property type="entry name" value="HTH_MARR_2"/>
    <property type="match status" value="1"/>
</dbReference>
<sequence length="161" mass="18480">MTKKEEVAIPREDELLRLDNQLCFALYSSSRGITRLYRPVLSKFGLTYPQYLVMLVLWEREPLTVKDLGEKLFLDSGTLTPLLKRMERQSLLTRERSQGDERQVLISLTEKGKGLKDKAIDIPIKIAEQVNISQREYISLMSSLKKLLKKIDMSESDGSSS</sequence>
<evidence type="ECO:0000256" key="5">
    <source>
        <dbReference type="ARBA" id="ARBA00023163"/>
    </source>
</evidence>
<dbReference type="PANTHER" id="PTHR33164:SF5">
    <property type="entry name" value="ORGANIC HYDROPEROXIDE RESISTANCE TRANSCRIPTIONAL REGULATOR"/>
    <property type="match status" value="1"/>
</dbReference>
<dbReference type="PATRIC" id="fig|1184387.3.peg.130"/>
<keyword evidence="2" id="KW-0963">Cytoplasm</keyword>
<dbReference type="PANTHER" id="PTHR33164">
    <property type="entry name" value="TRANSCRIPTIONAL REGULATOR, MARR FAMILY"/>
    <property type="match status" value="1"/>
</dbReference>
<dbReference type="InterPro" id="IPR039422">
    <property type="entry name" value="MarR/SlyA-like"/>
</dbReference>
<dbReference type="Gene3D" id="1.10.10.10">
    <property type="entry name" value="Winged helix-like DNA-binding domain superfamily/Winged helix DNA-binding domain"/>
    <property type="match status" value="1"/>
</dbReference>
<accession>A0A101HKB7</accession>
<evidence type="ECO:0000256" key="3">
    <source>
        <dbReference type="ARBA" id="ARBA00023015"/>
    </source>
</evidence>
<gene>
    <name evidence="7" type="ORF">XD94_1729</name>
</gene>
<evidence type="ECO:0000256" key="1">
    <source>
        <dbReference type="ARBA" id="ARBA00004496"/>
    </source>
</evidence>
<dbReference type="AlphaFoldDB" id="A0A101HKB7"/>
<dbReference type="PRINTS" id="PR00598">
    <property type="entry name" value="HTHMARR"/>
</dbReference>
<dbReference type="Pfam" id="PF22381">
    <property type="entry name" value="Staph_reg_Sar_Rot"/>
    <property type="match status" value="1"/>
</dbReference>
<dbReference type="GO" id="GO:0003700">
    <property type="term" value="F:DNA-binding transcription factor activity"/>
    <property type="evidence" value="ECO:0007669"/>
    <property type="project" value="InterPro"/>
</dbReference>
<dbReference type="InterPro" id="IPR055166">
    <property type="entry name" value="Transc_reg_Sar_Rot_HTH"/>
</dbReference>